<keyword evidence="3" id="KW-1185">Reference proteome</keyword>
<gene>
    <name evidence="2" type="ORF">FKZ61_19060</name>
</gene>
<name>A0A540VB45_9CHLR</name>
<proteinExistence type="predicted"/>
<dbReference type="Gene3D" id="2.60.120.380">
    <property type="match status" value="1"/>
</dbReference>
<sequence length="367" mass="41931">MSEQVIKACIDRALPVELLVDFMRRSVEENPINAPQIPPARTLAPTVRPDFQPEALAALTGKLWKPGRTLRVRFLDGDPVVQERLQPFAHIWSQYANIKFEFGDDPDAEIRISFQQKGSWSYIGTDALSIPKNQPTMNFGWLTRSTPLDEYSRVVTHEFGHALGCYHEHQNPATNIPWNKEVVYQYYQGPPNFWNRQQVDVNLFTRYSATISQFSEFDPQSIMLYPIPNEFTIGDFEVGWNKELSQTDKDFVAILYPFEQKPENELTIDGPAVAAAIGAPGEIDTFTFVVTEGGRYRMETEGRTDVVMSLFGPDDETHFIAQDDDSGRRLNARIVQMLVPGRYTLRIRHFSAQRTGEYKVGVYREPA</sequence>
<dbReference type="OrthoDB" id="3669864at2"/>
<protein>
    <submittedName>
        <fullName evidence="2">Peptidase</fullName>
    </submittedName>
</protein>
<dbReference type="SUPFAM" id="SSF55486">
    <property type="entry name" value="Metalloproteases ('zincins'), catalytic domain"/>
    <property type="match status" value="1"/>
</dbReference>
<dbReference type="InterPro" id="IPR001506">
    <property type="entry name" value="Peptidase_M12A"/>
</dbReference>
<evidence type="ECO:0000259" key="1">
    <source>
        <dbReference type="SMART" id="SM00235"/>
    </source>
</evidence>
<dbReference type="Pfam" id="PF01400">
    <property type="entry name" value="Astacin"/>
    <property type="match status" value="1"/>
</dbReference>
<dbReference type="InterPro" id="IPR006026">
    <property type="entry name" value="Peptidase_Metallo"/>
</dbReference>
<dbReference type="CDD" id="cd04327">
    <property type="entry name" value="ZnMc_MMP_like_3"/>
    <property type="match status" value="1"/>
</dbReference>
<comment type="caution">
    <text evidence="2">The sequence shown here is derived from an EMBL/GenBank/DDBJ whole genome shotgun (WGS) entry which is preliminary data.</text>
</comment>
<dbReference type="InParanoid" id="A0A540VB45"/>
<evidence type="ECO:0000313" key="3">
    <source>
        <dbReference type="Proteomes" id="UP000317371"/>
    </source>
</evidence>
<dbReference type="RefSeq" id="WP_141611754.1">
    <property type="nucleotide sequence ID" value="NZ_VIGC02000030.1"/>
</dbReference>
<dbReference type="InterPro" id="IPR024079">
    <property type="entry name" value="MetalloPept_cat_dom_sf"/>
</dbReference>
<evidence type="ECO:0000313" key="2">
    <source>
        <dbReference type="EMBL" id="TQE93955.1"/>
    </source>
</evidence>
<organism evidence="2 3">
    <name type="scientific">Litorilinea aerophila</name>
    <dbReference type="NCBI Taxonomy" id="1204385"/>
    <lineage>
        <taxon>Bacteria</taxon>
        <taxon>Bacillati</taxon>
        <taxon>Chloroflexota</taxon>
        <taxon>Caldilineae</taxon>
        <taxon>Caldilineales</taxon>
        <taxon>Caldilineaceae</taxon>
        <taxon>Litorilinea</taxon>
    </lineage>
</organism>
<dbReference type="EMBL" id="VIGC01000030">
    <property type="protein sequence ID" value="TQE93955.1"/>
    <property type="molecule type" value="Genomic_DNA"/>
</dbReference>
<dbReference type="GO" id="GO:0006508">
    <property type="term" value="P:proteolysis"/>
    <property type="evidence" value="ECO:0007669"/>
    <property type="project" value="InterPro"/>
</dbReference>
<feature type="domain" description="Peptidase metallopeptidase" evidence="1">
    <location>
        <begin position="60"/>
        <end position="203"/>
    </location>
</feature>
<dbReference type="GO" id="GO:0008270">
    <property type="term" value="F:zinc ion binding"/>
    <property type="evidence" value="ECO:0007669"/>
    <property type="project" value="InterPro"/>
</dbReference>
<dbReference type="Gene3D" id="3.40.390.10">
    <property type="entry name" value="Collagenase (Catalytic Domain)"/>
    <property type="match status" value="1"/>
</dbReference>
<accession>A0A540VB45</accession>
<reference evidence="2 3" key="1">
    <citation type="submission" date="2019-06" db="EMBL/GenBank/DDBJ databases">
        <title>Genome sequence of Litorilinea aerophila BAA-2444.</title>
        <authorList>
            <person name="Maclea K.S."/>
            <person name="Maurais E.G."/>
            <person name="Iannazzi L.C."/>
        </authorList>
    </citation>
    <scope>NUCLEOTIDE SEQUENCE [LARGE SCALE GENOMIC DNA]</scope>
    <source>
        <strain evidence="2 3">ATCC BAA-2444</strain>
    </source>
</reference>
<dbReference type="Proteomes" id="UP000317371">
    <property type="component" value="Unassembled WGS sequence"/>
</dbReference>
<dbReference type="SMART" id="SM00235">
    <property type="entry name" value="ZnMc"/>
    <property type="match status" value="1"/>
</dbReference>
<dbReference type="AlphaFoldDB" id="A0A540VB45"/>
<dbReference type="GO" id="GO:0004222">
    <property type="term" value="F:metalloendopeptidase activity"/>
    <property type="evidence" value="ECO:0007669"/>
    <property type="project" value="InterPro"/>
</dbReference>